<dbReference type="SUPFAM" id="SSF57959">
    <property type="entry name" value="Leucine zipper domain"/>
    <property type="match status" value="1"/>
</dbReference>
<sequence>SFPSPAPPRRKSSATGTRKGVTPEALVPIDAPTQPRKYVTPSATSRKEVPSVFAKKRARSQAFADDEDELFEEPLRPGATEKEQIEYKRRQNTVAARRSRKRKLQHQQQLEERIEHLTRSRDVWRTRAHMFQDMLEAHGVCAPRFED</sequence>
<keyword evidence="4" id="KW-1185">Reference proteome</keyword>
<organism evidence="3 4">
    <name type="scientific">Collybia nuda</name>
    <dbReference type="NCBI Taxonomy" id="64659"/>
    <lineage>
        <taxon>Eukaryota</taxon>
        <taxon>Fungi</taxon>
        <taxon>Dikarya</taxon>
        <taxon>Basidiomycota</taxon>
        <taxon>Agaricomycotina</taxon>
        <taxon>Agaricomycetes</taxon>
        <taxon>Agaricomycetidae</taxon>
        <taxon>Agaricales</taxon>
        <taxon>Tricholomatineae</taxon>
        <taxon>Clitocybaceae</taxon>
        <taxon>Collybia</taxon>
    </lineage>
</organism>
<dbReference type="CDD" id="cd12193">
    <property type="entry name" value="bZIP_GCN4"/>
    <property type="match status" value="1"/>
</dbReference>
<evidence type="ECO:0000259" key="2">
    <source>
        <dbReference type="PROSITE" id="PS00036"/>
    </source>
</evidence>
<feature type="non-terminal residue" evidence="3">
    <location>
        <position position="1"/>
    </location>
</feature>
<feature type="region of interest" description="Disordered" evidence="1">
    <location>
        <begin position="64"/>
        <end position="108"/>
    </location>
</feature>
<dbReference type="InterPro" id="IPR046347">
    <property type="entry name" value="bZIP_sf"/>
</dbReference>
<dbReference type="Pfam" id="PF07716">
    <property type="entry name" value="bZIP_2"/>
    <property type="match status" value="1"/>
</dbReference>
<dbReference type="PROSITE" id="PS00036">
    <property type="entry name" value="BZIP_BASIC"/>
    <property type="match status" value="1"/>
</dbReference>
<dbReference type="InterPro" id="IPR004827">
    <property type="entry name" value="bZIP"/>
</dbReference>
<comment type="caution">
    <text evidence="3">The sequence shown here is derived from an EMBL/GenBank/DDBJ whole genome shotgun (WGS) entry which is preliminary data.</text>
</comment>
<dbReference type="EMBL" id="MU150321">
    <property type="protein sequence ID" value="KAF9459194.1"/>
    <property type="molecule type" value="Genomic_DNA"/>
</dbReference>
<reference evidence="3" key="1">
    <citation type="submission" date="2020-11" db="EMBL/GenBank/DDBJ databases">
        <authorList>
            <consortium name="DOE Joint Genome Institute"/>
            <person name="Ahrendt S."/>
            <person name="Riley R."/>
            <person name="Andreopoulos W."/>
            <person name="Labutti K."/>
            <person name="Pangilinan J."/>
            <person name="Ruiz-Duenas F.J."/>
            <person name="Barrasa J.M."/>
            <person name="Sanchez-Garcia M."/>
            <person name="Camarero S."/>
            <person name="Miyauchi S."/>
            <person name="Serrano A."/>
            <person name="Linde D."/>
            <person name="Babiker R."/>
            <person name="Drula E."/>
            <person name="Ayuso-Fernandez I."/>
            <person name="Pacheco R."/>
            <person name="Padilla G."/>
            <person name="Ferreira P."/>
            <person name="Barriuso J."/>
            <person name="Kellner H."/>
            <person name="Castanera R."/>
            <person name="Alfaro M."/>
            <person name="Ramirez L."/>
            <person name="Pisabarro A.G."/>
            <person name="Kuo A."/>
            <person name="Tritt A."/>
            <person name="Lipzen A."/>
            <person name="He G."/>
            <person name="Yan M."/>
            <person name="Ng V."/>
            <person name="Cullen D."/>
            <person name="Martin F."/>
            <person name="Rosso M.-N."/>
            <person name="Henrissat B."/>
            <person name="Hibbett D."/>
            <person name="Martinez A.T."/>
            <person name="Grigoriev I.V."/>
        </authorList>
    </citation>
    <scope>NUCLEOTIDE SEQUENCE</scope>
    <source>
        <strain evidence="3">CBS 247.69</strain>
    </source>
</reference>
<protein>
    <recommendedName>
        <fullName evidence="2">BZIP domain-containing protein</fullName>
    </recommendedName>
</protein>
<dbReference type="GO" id="GO:0003700">
    <property type="term" value="F:DNA-binding transcription factor activity"/>
    <property type="evidence" value="ECO:0007669"/>
    <property type="project" value="InterPro"/>
</dbReference>
<dbReference type="Proteomes" id="UP000807353">
    <property type="component" value="Unassembled WGS sequence"/>
</dbReference>
<gene>
    <name evidence="3" type="ORF">BDZ94DRAFT_1149668</name>
</gene>
<feature type="domain" description="BZIP" evidence="2">
    <location>
        <begin position="88"/>
        <end position="102"/>
    </location>
</feature>
<dbReference type="Gene3D" id="3.30.160.60">
    <property type="entry name" value="Classic Zinc Finger"/>
    <property type="match status" value="1"/>
</dbReference>
<dbReference type="OrthoDB" id="2257100at2759"/>
<proteinExistence type="predicted"/>
<dbReference type="AlphaFoldDB" id="A0A9P5XYU9"/>
<accession>A0A9P5XYU9</accession>
<feature type="compositionally biased region" description="Basic and acidic residues" evidence="1">
    <location>
        <begin position="73"/>
        <end position="89"/>
    </location>
</feature>
<evidence type="ECO:0000313" key="4">
    <source>
        <dbReference type="Proteomes" id="UP000807353"/>
    </source>
</evidence>
<feature type="region of interest" description="Disordered" evidence="1">
    <location>
        <begin position="1"/>
        <end position="51"/>
    </location>
</feature>
<evidence type="ECO:0000313" key="3">
    <source>
        <dbReference type="EMBL" id="KAF9459194.1"/>
    </source>
</evidence>
<name>A0A9P5XYU9_9AGAR</name>
<feature type="non-terminal residue" evidence="3">
    <location>
        <position position="147"/>
    </location>
</feature>
<evidence type="ECO:0000256" key="1">
    <source>
        <dbReference type="SAM" id="MobiDB-lite"/>
    </source>
</evidence>